<dbReference type="KEGG" id="clia:C3E79_11110"/>
<dbReference type="InterPro" id="IPR008407">
    <property type="entry name" value="Brnchd-chn_aa_trnsp_AzlD"/>
</dbReference>
<evidence type="ECO:0000313" key="2">
    <source>
        <dbReference type="Proteomes" id="UP000244754"/>
    </source>
</evidence>
<dbReference type="EMBL" id="CP026948">
    <property type="protein sequence ID" value="AWB84951.1"/>
    <property type="molecule type" value="Genomic_DNA"/>
</dbReference>
<dbReference type="Proteomes" id="UP000244754">
    <property type="component" value="Chromosome"/>
</dbReference>
<protein>
    <submittedName>
        <fullName evidence="1">Branched-chain amino acid ABC transporter permease</fullName>
    </submittedName>
</protein>
<dbReference type="AlphaFoldDB" id="A0A2S0WGP7"/>
<dbReference type="RefSeq" id="WP_108404959.1">
    <property type="nucleotide sequence ID" value="NZ_CP026948.1"/>
</dbReference>
<dbReference type="OrthoDB" id="5324916at2"/>
<reference evidence="2" key="1">
    <citation type="submission" date="2018-01" db="EMBL/GenBank/DDBJ databases">
        <authorList>
            <person name="Li J."/>
        </authorList>
    </citation>
    <scope>NUCLEOTIDE SEQUENCE [LARGE SCALE GENOMIC DNA]</scope>
    <source>
        <strain evidence="2">2184</strain>
    </source>
</reference>
<dbReference type="PIRSF" id="PIRSF003203">
    <property type="entry name" value="AzlD"/>
    <property type="match status" value="1"/>
</dbReference>
<sequence>MGLPDGVTLSMVAAVLIPVGVVTVVLRALPFSFVRALDGSPLVGFLGRLMPVGVMVVLVVYTVVTAAGSPGGPLASLVAAAITLAVHAWRRSPALSIFAGTGAYMLMVNAVF</sequence>
<organism evidence="1 2">
    <name type="scientific">Corynebacterium liangguodongii</name>
    <dbReference type="NCBI Taxonomy" id="2079535"/>
    <lineage>
        <taxon>Bacteria</taxon>
        <taxon>Bacillati</taxon>
        <taxon>Actinomycetota</taxon>
        <taxon>Actinomycetes</taxon>
        <taxon>Mycobacteriales</taxon>
        <taxon>Corynebacteriaceae</taxon>
        <taxon>Corynebacterium</taxon>
    </lineage>
</organism>
<dbReference type="Pfam" id="PF05437">
    <property type="entry name" value="AzlD"/>
    <property type="match status" value="1"/>
</dbReference>
<accession>A0A2S0WGP7</accession>
<name>A0A2S0WGP7_9CORY</name>
<keyword evidence="2" id="KW-1185">Reference proteome</keyword>
<proteinExistence type="predicted"/>
<gene>
    <name evidence="1" type="ORF">C3E79_11110</name>
</gene>
<evidence type="ECO:0000313" key="1">
    <source>
        <dbReference type="EMBL" id="AWB84951.1"/>
    </source>
</evidence>